<dbReference type="OrthoDB" id="8905216at2"/>
<dbReference type="Proteomes" id="UP000318294">
    <property type="component" value="Unassembled WGS sequence"/>
</dbReference>
<comment type="caution">
    <text evidence="1">The sequence shown here is derived from an EMBL/GenBank/DDBJ whole genome shotgun (WGS) entry which is preliminary data.</text>
</comment>
<dbReference type="AlphaFoldDB" id="A0A554XK09"/>
<protein>
    <submittedName>
        <fullName evidence="1">Uncharacterized protein</fullName>
    </submittedName>
</protein>
<proteinExistence type="predicted"/>
<sequence length="100" mass="11213">MADIDTPSLLPDTDAWLRAVPGLNYPQALTTQFPRLANALAAVRHDPQALRERFDDLLHDQRGGRRGFPFDVMMELLALRDALIEDDEPPGTDDATKWVS</sequence>
<evidence type="ECO:0000313" key="2">
    <source>
        <dbReference type="Proteomes" id="UP000318294"/>
    </source>
</evidence>
<keyword evidence="2" id="KW-1185">Reference proteome</keyword>
<accession>A0A554XK09</accession>
<name>A0A554XK09_9BURK</name>
<dbReference type="EMBL" id="VJON01000002">
    <property type="protein sequence ID" value="TSE36160.1"/>
    <property type="molecule type" value="Genomic_DNA"/>
</dbReference>
<reference evidence="1 2" key="1">
    <citation type="submission" date="2019-07" db="EMBL/GenBank/DDBJ databases">
        <title>Tepidimonas charontis SPSP-6 draft genome.</title>
        <authorList>
            <person name="Da Costa M.S."/>
            <person name="Froufe H.J.C."/>
            <person name="Egas C."/>
            <person name="Albuquerque L."/>
        </authorList>
    </citation>
    <scope>NUCLEOTIDE SEQUENCE [LARGE SCALE GENOMIC DNA]</scope>
    <source>
        <strain evidence="1 2">SPSP-6</strain>
    </source>
</reference>
<organism evidence="1 2">
    <name type="scientific">Tepidimonas charontis</name>
    <dbReference type="NCBI Taxonomy" id="2267262"/>
    <lineage>
        <taxon>Bacteria</taxon>
        <taxon>Pseudomonadati</taxon>
        <taxon>Pseudomonadota</taxon>
        <taxon>Betaproteobacteria</taxon>
        <taxon>Burkholderiales</taxon>
        <taxon>Tepidimonas</taxon>
    </lineage>
</organism>
<gene>
    <name evidence="1" type="ORF">Tchar_00210</name>
</gene>
<evidence type="ECO:0000313" key="1">
    <source>
        <dbReference type="EMBL" id="TSE36160.1"/>
    </source>
</evidence>
<dbReference type="RefSeq" id="WP_144327244.1">
    <property type="nucleotide sequence ID" value="NZ_VJON01000002.1"/>
</dbReference>